<feature type="region of interest" description="Disordered" evidence="9">
    <location>
        <begin position="744"/>
        <end position="777"/>
    </location>
</feature>
<dbReference type="SMART" id="SM00382">
    <property type="entry name" value="AAA"/>
    <property type="match status" value="1"/>
</dbReference>
<comment type="similarity">
    <text evidence="8">Belongs to the activator 1 small subunits family. CTF18 subfamily.</text>
</comment>
<dbReference type="EMBL" id="JAACJM010000003">
    <property type="protein sequence ID" value="KAF5373912.1"/>
    <property type="molecule type" value="Genomic_DNA"/>
</dbReference>
<evidence type="ECO:0000256" key="1">
    <source>
        <dbReference type="ARBA" id="ARBA00004123"/>
    </source>
</evidence>
<reference evidence="11 12" key="1">
    <citation type="journal article" date="2020" name="ISME J.">
        <title>Uncovering the hidden diversity of litter-decomposition mechanisms in mushroom-forming fungi.</title>
        <authorList>
            <person name="Floudas D."/>
            <person name="Bentzer J."/>
            <person name="Ahren D."/>
            <person name="Johansson T."/>
            <person name="Persson P."/>
            <person name="Tunlid A."/>
        </authorList>
    </citation>
    <scope>NUCLEOTIDE SEQUENCE [LARGE SCALE GENOMIC DNA]</scope>
    <source>
        <strain evidence="11 12">CBS 291.85</strain>
    </source>
</reference>
<dbReference type="GO" id="GO:0005524">
    <property type="term" value="F:ATP binding"/>
    <property type="evidence" value="ECO:0007669"/>
    <property type="project" value="UniProtKB-KW"/>
</dbReference>
<dbReference type="GO" id="GO:0005634">
    <property type="term" value="C:nucleus"/>
    <property type="evidence" value="ECO:0007669"/>
    <property type="project" value="UniProtKB-SubCell"/>
</dbReference>
<keyword evidence="7" id="KW-0131">Cell cycle</keyword>
<dbReference type="InterPro" id="IPR047854">
    <property type="entry name" value="RFC_lid"/>
</dbReference>
<feature type="region of interest" description="Disordered" evidence="9">
    <location>
        <begin position="12"/>
        <end position="77"/>
    </location>
</feature>
<dbReference type="CDD" id="cd18140">
    <property type="entry name" value="HLD_clamp_RFC"/>
    <property type="match status" value="1"/>
</dbReference>
<organism evidence="11 12">
    <name type="scientific">Tetrapyrgos nigripes</name>
    <dbReference type="NCBI Taxonomy" id="182062"/>
    <lineage>
        <taxon>Eukaryota</taxon>
        <taxon>Fungi</taxon>
        <taxon>Dikarya</taxon>
        <taxon>Basidiomycota</taxon>
        <taxon>Agaricomycotina</taxon>
        <taxon>Agaricomycetes</taxon>
        <taxon>Agaricomycetidae</taxon>
        <taxon>Agaricales</taxon>
        <taxon>Marasmiineae</taxon>
        <taxon>Marasmiaceae</taxon>
        <taxon>Tetrapyrgos</taxon>
    </lineage>
</organism>
<dbReference type="GO" id="GO:0006260">
    <property type="term" value="P:DNA replication"/>
    <property type="evidence" value="ECO:0007669"/>
    <property type="project" value="UniProtKB-KW"/>
</dbReference>
<evidence type="ECO:0000256" key="2">
    <source>
        <dbReference type="ARBA" id="ARBA00022705"/>
    </source>
</evidence>
<dbReference type="AlphaFoldDB" id="A0A8H5LY66"/>
<evidence type="ECO:0000313" key="11">
    <source>
        <dbReference type="EMBL" id="KAF5373912.1"/>
    </source>
</evidence>
<evidence type="ECO:0000256" key="5">
    <source>
        <dbReference type="ARBA" id="ARBA00023125"/>
    </source>
</evidence>
<dbReference type="InterPro" id="IPR003959">
    <property type="entry name" value="ATPase_AAA_core"/>
</dbReference>
<protein>
    <recommendedName>
        <fullName evidence="10">AAA+ ATPase domain-containing protein</fullName>
    </recommendedName>
</protein>
<dbReference type="PANTHER" id="PTHR46765:SF1">
    <property type="entry name" value="P-LOOP CONTAINING NUCLEOSIDE TRIPHOSPHATE HYDROLASES SUPERFAMILY PROTEIN"/>
    <property type="match status" value="1"/>
</dbReference>
<dbReference type="InterPro" id="IPR053016">
    <property type="entry name" value="CTF18-RFC_complex"/>
</dbReference>
<comment type="subcellular location">
    <subcellularLocation>
        <location evidence="1">Nucleus</location>
    </subcellularLocation>
</comment>
<keyword evidence="12" id="KW-1185">Reference proteome</keyword>
<sequence length="835" mass="93122">MAATAFVPNGLLGSATSNTFKPNGLLSKSAVSPGNEAGEEMEAESNVFKPTGLLGTKSKSLSGQDGGSVSEDASLETQTLSELRADTQTSSFSFVPTGLLSKSTPDISRPSEEEDSSLTHTTTTGVSNNTLVLPRASVRATTFDGKTVFIKRKPKTVQLRTTAASTSDRRLDLLDEPIHRLMEKVRSKQSERVIGPSTSKSSALEDNLWVERYRPQKFTDLMGNERVARDALNWLKQWDRCVFGRTNGKKRKRDDNENDIQDPYNRPREKILLISGPPGLGKTTLAHVLAKQAGYDVLEINASDARSGQIIDDRIRPALESGYAVRGTKPLLAIIDEIDGATGAGDNSNTFVHKLVQLTLDKPKKDKHRKDKNSTRAILRPIICICNDINAASLAKLRPHAYQLRVQKPSDIHTVKRLREICETEKLRADSRALSTLVGIAKGDMRGCLNTLQFIRSRSEEITEPMVRAATKGMKEADSSVISVLNNLFIPLSKKRVKDLNDNENRYVSRLSHEVDACGRESAIATGCFAHYATLRRHDPSFSRFEKAGEWLMTFDTLSAAMYNDGDFALSPYLPYTLVPFYPLFQERGAPRIERNQDDWNNLQLTKTNEEIYRSLVRCLQVASTRNGGDFRHLVNTPILQLEFAPYINRIINPPLRPVNSQIVRPEERAVMSRLVDIMSTLELRFVQERSDDGQLSYRLDPAADVFMTYDGKRAADVTVSRYAVRHLVAEEVDARLSSRQGDIVVKDKPTKQKGLTSKQKDPDEDLPSPSKRTKTDVVDIADRPPTDFFGRPIKVSNNAASLRNGFAKKYPVTYRYKEGNSSAVRKPIKMSAFL</sequence>
<evidence type="ECO:0000256" key="4">
    <source>
        <dbReference type="ARBA" id="ARBA00022840"/>
    </source>
</evidence>
<dbReference type="InterPro" id="IPR003593">
    <property type="entry name" value="AAA+_ATPase"/>
</dbReference>
<evidence type="ECO:0000256" key="7">
    <source>
        <dbReference type="ARBA" id="ARBA00023306"/>
    </source>
</evidence>
<name>A0A8H5LY66_9AGAR</name>
<dbReference type="CDD" id="cd00009">
    <property type="entry name" value="AAA"/>
    <property type="match status" value="1"/>
</dbReference>
<feature type="domain" description="AAA+ ATPase" evidence="10">
    <location>
        <begin position="268"/>
        <end position="410"/>
    </location>
</feature>
<dbReference type="Proteomes" id="UP000559256">
    <property type="component" value="Unassembled WGS sequence"/>
</dbReference>
<keyword evidence="4" id="KW-0067">ATP-binding</keyword>
<dbReference type="GO" id="GO:0016887">
    <property type="term" value="F:ATP hydrolysis activity"/>
    <property type="evidence" value="ECO:0007669"/>
    <property type="project" value="InterPro"/>
</dbReference>
<evidence type="ECO:0000256" key="8">
    <source>
        <dbReference type="ARBA" id="ARBA00043975"/>
    </source>
</evidence>
<proteinExistence type="inferred from homology"/>
<dbReference type="InterPro" id="IPR027417">
    <property type="entry name" value="P-loop_NTPase"/>
</dbReference>
<dbReference type="GO" id="GO:0003677">
    <property type="term" value="F:DNA binding"/>
    <property type="evidence" value="ECO:0007669"/>
    <property type="project" value="UniProtKB-KW"/>
</dbReference>
<keyword evidence="2" id="KW-0235">DNA replication</keyword>
<feature type="region of interest" description="Disordered" evidence="9">
    <location>
        <begin position="95"/>
        <end position="126"/>
    </location>
</feature>
<dbReference type="Gene3D" id="1.10.8.60">
    <property type="match status" value="1"/>
</dbReference>
<keyword evidence="3" id="KW-0547">Nucleotide-binding</keyword>
<gene>
    <name evidence="11" type="ORF">D9758_000776</name>
</gene>
<dbReference type="Gene3D" id="3.40.50.300">
    <property type="entry name" value="P-loop containing nucleotide triphosphate hydrolases"/>
    <property type="match status" value="1"/>
</dbReference>
<feature type="compositionally biased region" description="Polar residues" evidence="9">
    <location>
        <begin position="95"/>
        <end position="106"/>
    </location>
</feature>
<comment type="caution">
    <text evidence="11">The sequence shown here is derived from an EMBL/GenBank/DDBJ whole genome shotgun (WGS) entry which is preliminary data.</text>
</comment>
<dbReference type="OrthoDB" id="2195431at2759"/>
<evidence type="ECO:0000259" key="10">
    <source>
        <dbReference type="SMART" id="SM00382"/>
    </source>
</evidence>
<dbReference type="SUPFAM" id="SSF52540">
    <property type="entry name" value="P-loop containing nucleoside triphosphate hydrolases"/>
    <property type="match status" value="1"/>
</dbReference>
<keyword evidence="6" id="KW-0539">Nucleus</keyword>
<evidence type="ECO:0000256" key="6">
    <source>
        <dbReference type="ARBA" id="ARBA00023242"/>
    </source>
</evidence>
<dbReference type="Pfam" id="PF00004">
    <property type="entry name" value="AAA"/>
    <property type="match status" value="1"/>
</dbReference>
<evidence type="ECO:0000313" key="12">
    <source>
        <dbReference type="Proteomes" id="UP000559256"/>
    </source>
</evidence>
<keyword evidence="5" id="KW-0238">DNA-binding</keyword>
<dbReference type="PANTHER" id="PTHR46765">
    <property type="entry name" value="P-LOOP CONTAINING NUCLEOSIDE TRIPHOSPHATE HYDROLASES SUPERFAMILY PROTEIN"/>
    <property type="match status" value="1"/>
</dbReference>
<accession>A0A8H5LY66</accession>
<evidence type="ECO:0000256" key="9">
    <source>
        <dbReference type="SAM" id="MobiDB-lite"/>
    </source>
</evidence>
<evidence type="ECO:0000256" key="3">
    <source>
        <dbReference type="ARBA" id="ARBA00022741"/>
    </source>
</evidence>